<evidence type="ECO:0000313" key="1">
    <source>
        <dbReference type="EMBL" id="KRY56982.1"/>
    </source>
</evidence>
<keyword evidence="2" id="KW-1185">Reference proteome</keyword>
<proteinExistence type="predicted"/>
<accession>A0A0V1D6F3</accession>
<sequence length="140" mass="15744">MITSIKCRFSNLLPNPFQQHVNNLKPNVLNEVEPIEPLNAKSIKLCHSMKRKHSYQFKIRSFDTRLCYDAGGKNLGLGKDFANKFYNSNLVALSTAISDGKLGCSTRGKNVSFHSHLVYGDGGTCCLPYHPHNTMSTMHW</sequence>
<protein>
    <submittedName>
        <fullName evidence="1">Uncharacterized protein</fullName>
    </submittedName>
</protein>
<gene>
    <name evidence="1" type="ORF">T03_5404</name>
</gene>
<comment type="caution">
    <text evidence="1">The sequence shown here is derived from an EMBL/GenBank/DDBJ whole genome shotgun (WGS) entry which is preliminary data.</text>
</comment>
<evidence type="ECO:0000313" key="2">
    <source>
        <dbReference type="Proteomes" id="UP000054653"/>
    </source>
</evidence>
<dbReference type="EMBL" id="JYDI01000037">
    <property type="protein sequence ID" value="KRY56982.1"/>
    <property type="molecule type" value="Genomic_DNA"/>
</dbReference>
<dbReference type="Proteomes" id="UP000054653">
    <property type="component" value="Unassembled WGS sequence"/>
</dbReference>
<dbReference type="AlphaFoldDB" id="A0A0V1D6F3"/>
<name>A0A0V1D6F3_TRIBR</name>
<dbReference type="OrthoDB" id="10469059at2759"/>
<organism evidence="1 2">
    <name type="scientific">Trichinella britovi</name>
    <name type="common">Parasitic roundworm</name>
    <dbReference type="NCBI Taxonomy" id="45882"/>
    <lineage>
        <taxon>Eukaryota</taxon>
        <taxon>Metazoa</taxon>
        <taxon>Ecdysozoa</taxon>
        <taxon>Nematoda</taxon>
        <taxon>Enoplea</taxon>
        <taxon>Dorylaimia</taxon>
        <taxon>Trichinellida</taxon>
        <taxon>Trichinellidae</taxon>
        <taxon>Trichinella</taxon>
    </lineage>
</organism>
<reference evidence="1 2" key="1">
    <citation type="submission" date="2015-01" db="EMBL/GenBank/DDBJ databases">
        <title>Evolution of Trichinella species and genotypes.</title>
        <authorList>
            <person name="Korhonen P.K."/>
            <person name="Edoardo P."/>
            <person name="Giuseppe L.R."/>
            <person name="Gasser R.B."/>
        </authorList>
    </citation>
    <scope>NUCLEOTIDE SEQUENCE [LARGE SCALE GENOMIC DNA]</scope>
    <source>
        <strain evidence="1">ISS120</strain>
    </source>
</reference>